<protein>
    <recommendedName>
        <fullName evidence="7">Arf-GAP domain-containing protein</fullName>
    </recommendedName>
</protein>
<dbReference type="SMART" id="SM00105">
    <property type="entry name" value="ArfGap"/>
    <property type="match status" value="1"/>
</dbReference>
<feature type="compositionally biased region" description="Basic and acidic residues" evidence="6">
    <location>
        <begin position="172"/>
        <end position="181"/>
    </location>
</feature>
<feature type="compositionally biased region" description="Low complexity" evidence="6">
    <location>
        <begin position="384"/>
        <end position="403"/>
    </location>
</feature>
<dbReference type="EMBL" id="KI669504">
    <property type="protein sequence ID" value="OCF33592.1"/>
    <property type="molecule type" value="Genomic_DNA"/>
</dbReference>
<feature type="compositionally biased region" description="Low complexity" evidence="6">
    <location>
        <begin position="337"/>
        <end position="358"/>
    </location>
</feature>
<feature type="region of interest" description="Disordered" evidence="6">
    <location>
        <begin position="249"/>
        <end position="295"/>
    </location>
</feature>
<dbReference type="STRING" id="1296120.A0A1B9GRA4"/>
<dbReference type="InterPro" id="IPR038508">
    <property type="entry name" value="ArfGAP_dom_sf"/>
</dbReference>
<evidence type="ECO:0000256" key="3">
    <source>
        <dbReference type="ARBA" id="ARBA00022771"/>
    </source>
</evidence>
<evidence type="ECO:0000313" key="8">
    <source>
        <dbReference type="EMBL" id="OCF33592.1"/>
    </source>
</evidence>
<dbReference type="GO" id="GO:0005096">
    <property type="term" value="F:GTPase activator activity"/>
    <property type="evidence" value="ECO:0007669"/>
    <property type="project" value="UniProtKB-KW"/>
</dbReference>
<evidence type="ECO:0000256" key="6">
    <source>
        <dbReference type="SAM" id="MobiDB-lite"/>
    </source>
</evidence>
<feature type="region of interest" description="Disordered" evidence="6">
    <location>
        <begin position="376"/>
        <end position="455"/>
    </location>
</feature>
<gene>
    <name evidence="8" type="ORF">I316_04665</name>
</gene>
<feature type="compositionally biased region" description="Low complexity" evidence="6">
    <location>
        <begin position="257"/>
        <end position="267"/>
    </location>
</feature>
<evidence type="ECO:0000256" key="5">
    <source>
        <dbReference type="PROSITE-ProRule" id="PRU00288"/>
    </source>
</evidence>
<dbReference type="Gene3D" id="1.10.220.150">
    <property type="entry name" value="Arf GTPase activating protein"/>
    <property type="match status" value="1"/>
</dbReference>
<keyword evidence="9" id="KW-1185">Reference proteome</keyword>
<sequence length="500" mass="53508">MEARNQRMLEEVLKLPGNDNCADCHAPAPRWASVNLGIFLCVGCASIHRKMGTHKSRVKSVTLDTWSRDQITNMKTIGNINSNATWNPNEALHPPPATFVAEERDSEIERYIRKKYEQGAFRGGAAARLDGRPEPTSLNRARERDGRLPPGAMGGGLGRENMRNPELNDIVMPRRKEERDLPPLPPGSGNRSPAPPRARPVRSSSSQNMGSPWSSAPSGSASALITQAPAHTLTDTSLIDISGPSTSSTLPLQVNMSGSTSTSGSSSNGYLSAQPTFSTSPAPPQINGFSSSPNQFGNGMMNGFSTSPQATMGMGMGVGNGFVGMYGQQLSPQSTYGGQLPNQGQGQQISPQQSYGQQLSPQPMYNQQVQISPQMQGYSAFSHPQSQSGATSAATPSPSFMSSGTFGSSPAIQTPQGYASSSHSPSFMPQQLQQQFQPQQQQQQQFGQQRQQQFQNGMGYGQAYAAPKPPDQFSQVYGGAAGYGYGQQQMGMGVNMNMGR</sequence>
<dbReference type="Proteomes" id="UP000092666">
    <property type="component" value="Unassembled WGS sequence"/>
</dbReference>
<evidence type="ECO:0000259" key="7">
    <source>
        <dbReference type="PROSITE" id="PS50115"/>
    </source>
</evidence>
<evidence type="ECO:0000256" key="2">
    <source>
        <dbReference type="ARBA" id="ARBA00022723"/>
    </source>
</evidence>
<feature type="compositionally biased region" description="Low complexity" evidence="6">
    <location>
        <begin position="201"/>
        <end position="222"/>
    </location>
</feature>
<feature type="compositionally biased region" description="Polar residues" evidence="6">
    <location>
        <begin position="404"/>
        <end position="429"/>
    </location>
</feature>
<feature type="compositionally biased region" description="Low complexity" evidence="6">
    <location>
        <begin position="430"/>
        <end position="455"/>
    </location>
</feature>
<feature type="region of interest" description="Disordered" evidence="6">
    <location>
        <begin position="123"/>
        <end position="222"/>
    </location>
</feature>
<dbReference type="PRINTS" id="PR00405">
    <property type="entry name" value="REVINTRACTNG"/>
</dbReference>
<dbReference type="SUPFAM" id="SSF57863">
    <property type="entry name" value="ArfGap/RecO-like zinc finger"/>
    <property type="match status" value="1"/>
</dbReference>
<evidence type="ECO:0000256" key="4">
    <source>
        <dbReference type="ARBA" id="ARBA00022833"/>
    </source>
</evidence>
<keyword evidence="2" id="KW-0479">Metal-binding</keyword>
<dbReference type="AlphaFoldDB" id="A0A1B9GRA4"/>
<dbReference type="PROSITE" id="PS50115">
    <property type="entry name" value="ARFGAP"/>
    <property type="match status" value="1"/>
</dbReference>
<dbReference type="InterPro" id="IPR037278">
    <property type="entry name" value="ARFGAP/RecO"/>
</dbReference>
<keyword evidence="1" id="KW-0343">GTPase activation</keyword>
<dbReference type="FunFam" id="1.10.220.150:FF:000009">
    <property type="entry name" value="stromal membrane-associated protein 1 isoform X1"/>
    <property type="match status" value="1"/>
</dbReference>
<evidence type="ECO:0000256" key="1">
    <source>
        <dbReference type="ARBA" id="ARBA00022468"/>
    </source>
</evidence>
<organism evidence="8 9">
    <name type="scientific">Kwoniella heveanensis BCC8398</name>
    <dbReference type="NCBI Taxonomy" id="1296120"/>
    <lineage>
        <taxon>Eukaryota</taxon>
        <taxon>Fungi</taxon>
        <taxon>Dikarya</taxon>
        <taxon>Basidiomycota</taxon>
        <taxon>Agaricomycotina</taxon>
        <taxon>Tremellomycetes</taxon>
        <taxon>Tremellales</taxon>
        <taxon>Cryptococcaceae</taxon>
        <taxon>Kwoniella</taxon>
    </lineage>
</organism>
<dbReference type="PANTHER" id="PTHR45705">
    <property type="entry name" value="FI20236P1"/>
    <property type="match status" value="1"/>
</dbReference>
<keyword evidence="3 5" id="KW-0863">Zinc-finger</keyword>
<dbReference type="PANTHER" id="PTHR45705:SF1">
    <property type="entry name" value="FI20236P1"/>
    <property type="match status" value="1"/>
</dbReference>
<keyword evidence="4" id="KW-0862">Zinc</keyword>
<dbReference type="InterPro" id="IPR051718">
    <property type="entry name" value="ARF_GTPase-activating"/>
</dbReference>
<dbReference type="GO" id="GO:0008270">
    <property type="term" value="F:zinc ion binding"/>
    <property type="evidence" value="ECO:0007669"/>
    <property type="project" value="UniProtKB-KW"/>
</dbReference>
<reference evidence="8 9" key="1">
    <citation type="submission" date="2013-07" db="EMBL/GenBank/DDBJ databases">
        <title>The Genome Sequence of Cryptococcus heveanensis BCC8398.</title>
        <authorList>
            <consortium name="The Broad Institute Genome Sequencing Platform"/>
            <person name="Cuomo C."/>
            <person name="Litvintseva A."/>
            <person name="Chen Y."/>
            <person name="Heitman J."/>
            <person name="Sun S."/>
            <person name="Springer D."/>
            <person name="Dromer F."/>
            <person name="Young S.K."/>
            <person name="Zeng Q."/>
            <person name="Gargeya S."/>
            <person name="Fitzgerald M."/>
            <person name="Abouelleil A."/>
            <person name="Alvarado L."/>
            <person name="Berlin A.M."/>
            <person name="Chapman S.B."/>
            <person name="Dewar J."/>
            <person name="Goldberg J."/>
            <person name="Griggs A."/>
            <person name="Gujja S."/>
            <person name="Hansen M."/>
            <person name="Howarth C."/>
            <person name="Imamovic A."/>
            <person name="Larimer J."/>
            <person name="McCowan C."/>
            <person name="Murphy C."/>
            <person name="Pearson M."/>
            <person name="Priest M."/>
            <person name="Roberts A."/>
            <person name="Saif S."/>
            <person name="Shea T."/>
            <person name="Sykes S."/>
            <person name="Wortman J."/>
            <person name="Nusbaum C."/>
            <person name="Birren B."/>
        </authorList>
    </citation>
    <scope>NUCLEOTIDE SEQUENCE [LARGE SCALE GENOMIC DNA]</scope>
    <source>
        <strain evidence="8 9">BCC8398</strain>
    </source>
</reference>
<name>A0A1B9GRA4_9TREE</name>
<dbReference type="CDD" id="cd08204">
    <property type="entry name" value="ArfGap"/>
    <property type="match status" value="1"/>
</dbReference>
<dbReference type="GO" id="GO:0005737">
    <property type="term" value="C:cytoplasm"/>
    <property type="evidence" value="ECO:0007669"/>
    <property type="project" value="TreeGrafter"/>
</dbReference>
<evidence type="ECO:0000313" key="9">
    <source>
        <dbReference type="Proteomes" id="UP000092666"/>
    </source>
</evidence>
<proteinExistence type="predicted"/>
<accession>A0A1B9GRA4</accession>
<dbReference type="OrthoDB" id="2564997at2759"/>
<dbReference type="Pfam" id="PF01412">
    <property type="entry name" value="ArfGap"/>
    <property type="match status" value="1"/>
</dbReference>
<reference evidence="9" key="2">
    <citation type="submission" date="2013-12" db="EMBL/GenBank/DDBJ databases">
        <title>Evolution of pathogenesis and genome organization in the Tremellales.</title>
        <authorList>
            <person name="Cuomo C."/>
            <person name="Litvintseva A."/>
            <person name="Heitman J."/>
            <person name="Chen Y."/>
            <person name="Sun S."/>
            <person name="Springer D."/>
            <person name="Dromer F."/>
            <person name="Young S."/>
            <person name="Zeng Q."/>
            <person name="Chapman S."/>
            <person name="Gujja S."/>
            <person name="Saif S."/>
            <person name="Birren B."/>
        </authorList>
    </citation>
    <scope>NUCLEOTIDE SEQUENCE [LARGE SCALE GENOMIC DNA]</scope>
    <source>
        <strain evidence="9">BCC8398</strain>
    </source>
</reference>
<feature type="region of interest" description="Disordered" evidence="6">
    <location>
        <begin position="333"/>
        <end position="364"/>
    </location>
</feature>
<feature type="domain" description="Arf-GAP" evidence="7">
    <location>
        <begin position="6"/>
        <end position="121"/>
    </location>
</feature>
<feature type="compositionally biased region" description="Polar residues" evidence="6">
    <location>
        <begin position="268"/>
        <end position="280"/>
    </location>
</feature>
<dbReference type="InterPro" id="IPR001164">
    <property type="entry name" value="ArfGAP_dom"/>
</dbReference>